<evidence type="ECO:0000313" key="2">
    <source>
        <dbReference type="Proteomes" id="UP001629744"/>
    </source>
</evidence>
<reference evidence="1 2" key="1">
    <citation type="submission" date="2023-11" db="EMBL/GenBank/DDBJ databases">
        <authorList>
            <person name="Val-Calvo J."/>
            <person name="Scortti M."/>
            <person name="Vazquez-Boland J."/>
        </authorList>
    </citation>
    <scope>NUCLEOTIDE SEQUENCE [LARGE SCALE GENOMIC DNA]</scope>
    <source>
        <strain evidence="1 2">DSM 46662</strain>
    </source>
</reference>
<organism evidence="1 2">
    <name type="scientific">Prescottella soli</name>
    <dbReference type="NCBI Taxonomy" id="1543852"/>
    <lineage>
        <taxon>Bacteria</taxon>
        <taxon>Bacillati</taxon>
        <taxon>Actinomycetota</taxon>
        <taxon>Actinomycetes</taxon>
        <taxon>Mycobacteriales</taxon>
        <taxon>Nocardiaceae</taxon>
        <taxon>Prescottella</taxon>
    </lineage>
</organism>
<accession>A0ABW9G076</accession>
<dbReference type="EMBL" id="JBDLNU010000004">
    <property type="protein sequence ID" value="MFM1730256.1"/>
    <property type="molecule type" value="Genomic_DNA"/>
</dbReference>
<proteinExistence type="predicted"/>
<comment type="caution">
    <text evidence="1">The sequence shown here is derived from an EMBL/GenBank/DDBJ whole genome shotgun (WGS) entry which is preliminary data.</text>
</comment>
<dbReference type="RefSeq" id="WP_348603012.1">
    <property type="nucleotide sequence ID" value="NZ_CP157276.1"/>
</dbReference>
<name>A0ABW9G076_9NOCA</name>
<sequence length="280" mass="29009">MISDADITADLTDEMRALPYPGRWLSPPFDGDGAAVIARDTGLSELRVDRRTGRVDEVDLRTGGAQMLAPSLREFGVLAVAYAAALRNTRGADDRELRRIEQSLLGQVRAGSAGLAAEGSFWAIAAEELGNGMLGAGDAPEPVTVTPAGGPTVVIAMPMTRLHQALAAEGLTLLAYRSAVSYAALSGDLSTTLANTARPGAQASGPAQVLVVDGQTQLTAHVLGFPTLRMLVLLAPATVPLDLLEVSAALEVVTVDGPAPFARIAELLAQRHRPAGTCSA</sequence>
<dbReference type="Proteomes" id="UP001629744">
    <property type="component" value="Unassembled WGS sequence"/>
</dbReference>
<gene>
    <name evidence="1" type="ORF">ABEU19_003782</name>
</gene>
<protein>
    <submittedName>
        <fullName evidence="1">Uncharacterized protein</fullName>
    </submittedName>
</protein>
<evidence type="ECO:0000313" key="1">
    <source>
        <dbReference type="EMBL" id="MFM1730256.1"/>
    </source>
</evidence>
<keyword evidence="2" id="KW-1185">Reference proteome</keyword>